<proteinExistence type="predicted"/>
<evidence type="ECO:0000313" key="2">
    <source>
        <dbReference type="Proteomes" id="UP001165586"/>
    </source>
</evidence>
<gene>
    <name evidence="1" type="ORF">N1032_01645</name>
</gene>
<evidence type="ECO:0008006" key="3">
    <source>
        <dbReference type="Google" id="ProtNLM"/>
    </source>
</evidence>
<keyword evidence="2" id="KW-1185">Reference proteome</keyword>
<accession>A0ABT2GYQ6</accession>
<evidence type="ECO:0000313" key="1">
    <source>
        <dbReference type="EMBL" id="MCS5732447.1"/>
    </source>
</evidence>
<organism evidence="1 2">
    <name type="scientific">Herbiconiux daphne</name>
    <dbReference type="NCBI Taxonomy" id="2970914"/>
    <lineage>
        <taxon>Bacteria</taxon>
        <taxon>Bacillati</taxon>
        <taxon>Actinomycetota</taxon>
        <taxon>Actinomycetes</taxon>
        <taxon>Micrococcales</taxon>
        <taxon>Microbacteriaceae</taxon>
        <taxon>Herbiconiux</taxon>
    </lineage>
</organism>
<sequence length="86" mass="9446">MVTVWVDIERYGLRDGTDSAQLQRDVTAATRDGGGFVQLTQTGHDVAVLITPAMHVSIHDIPIHHIDADTGPWSDLAFLDFDDYPA</sequence>
<reference evidence="1" key="1">
    <citation type="submission" date="2022-08" db="EMBL/GenBank/DDBJ databases">
        <authorList>
            <person name="Deng Y."/>
            <person name="Han X.-F."/>
            <person name="Zhang Y.-Q."/>
        </authorList>
    </citation>
    <scope>NUCLEOTIDE SEQUENCE</scope>
    <source>
        <strain evidence="1">CPCC 203386</strain>
    </source>
</reference>
<name>A0ABT2GYQ6_9MICO</name>
<dbReference type="RefSeq" id="WP_259537070.1">
    <property type="nucleotide sequence ID" value="NZ_JANLCJ010000001.1"/>
</dbReference>
<dbReference type="EMBL" id="JANLCJ010000001">
    <property type="protein sequence ID" value="MCS5732447.1"/>
    <property type="molecule type" value="Genomic_DNA"/>
</dbReference>
<dbReference type="Proteomes" id="UP001165586">
    <property type="component" value="Unassembled WGS sequence"/>
</dbReference>
<protein>
    <recommendedName>
        <fullName evidence="3">DUF3303 domain-containing protein</fullName>
    </recommendedName>
</protein>
<comment type="caution">
    <text evidence="1">The sequence shown here is derived from an EMBL/GenBank/DDBJ whole genome shotgun (WGS) entry which is preliminary data.</text>
</comment>